<protein>
    <submittedName>
        <fullName evidence="1">Uncharacterized protein</fullName>
    </submittedName>
</protein>
<name>A0ABR2GUB5_9EUKA</name>
<evidence type="ECO:0000313" key="2">
    <source>
        <dbReference type="Proteomes" id="UP001470230"/>
    </source>
</evidence>
<comment type="caution">
    <text evidence="1">The sequence shown here is derived from an EMBL/GenBank/DDBJ whole genome shotgun (WGS) entry which is preliminary data.</text>
</comment>
<proteinExistence type="predicted"/>
<dbReference type="EMBL" id="JAPFFF010000059">
    <property type="protein sequence ID" value="KAK8837520.1"/>
    <property type="molecule type" value="Genomic_DNA"/>
</dbReference>
<organism evidence="1 2">
    <name type="scientific">Tritrichomonas musculus</name>
    <dbReference type="NCBI Taxonomy" id="1915356"/>
    <lineage>
        <taxon>Eukaryota</taxon>
        <taxon>Metamonada</taxon>
        <taxon>Parabasalia</taxon>
        <taxon>Tritrichomonadida</taxon>
        <taxon>Tritrichomonadidae</taxon>
        <taxon>Tritrichomonas</taxon>
    </lineage>
</organism>
<keyword evidence="2" id="KW-1185">Reference proteome</keyword>
<accession>A0ABR2GUB5</accession>
<sequence length="71" mass="8125">MIYVNDVNPLKTYYLIEVTDEVIVIYFCDVQSQKANSLIGVTFEEIMICVNDEHPLKTEFPIEVTDVGIVI</sequence>
<gene>
    <name evidence="1" type="ORF">M9Y10_036518</name>
</gene>
<evidence type="ECO:0000313" key="1">
    <source>
        <dbReference type="EMBL" id="KAK8837520.1"/>
    </source>
</evidence>
<reference evidence="1 2" key="1">
    <citation type="submission" date="2024-04" db="EMBL/GenBank/DDBJ databases">
        <title>Tritrichomonas musculus Genome.</title>
        <authorList>
            <person name="Alves-Ferreira E."/>
            <person name="Grigg M."/>
            <person name="Lorenzi H."/>
            <person name="Galac M."/>
        </authorList>
    </citation>
    <scope>NUCLEOTIDE SEQUENCE [LARGE SCALE GENOMIC DNA]</scope>
    <source>
        <strain evidence="1 2">EAF2021</strain>
    </source>
</reference>
<dbReference type="Proteomes" id="UP001470230">
    <property type="component" value="Unassembled WGS sequence"/>
</dbReference>